<dbReference type="EMBL" id="JBHTAA010000001">
    <property type="protein sequence ID" value="MFC7202122.1"/>
    <property type="molecule type" value="Genomic_DNA"/>
</dbReference>
<reference evidence="5 6" key="1">
    <citation type="journal article" date="2019" name="Int. J. Syst. Evol. Microbiol.">
        <title>The Global Catalogue of Microorganisms (GCM) 10K type strain sequencing project: providing services to taxonomists for standard genome sequencing and annotation.</title>
        <authorList>
            <consortium name="The Broad Institute Genomics Platform"/>
            <consortium name="The Broad Institute Genome Sequencing Center for Infectious Disease"/>
            <person name="Wu L."/>
            <person name="Ma J."/>
        </authorList>
    </citation>
    <scope>NUCLEOTIDE SEQUENCE [LARGE SCALE GENOMIC DNA]</scope>
    <source>
        <strain evidence="5 6">DSM 29988</strain>
    </source>
</reference>
<feature type="domain" description="DUF8054" evidence="3">
    <location>
        <begin position="216"/>
        <end position="260"/>
    </location>
</feature>
<dbReference type="Pfam" id="PF26238">
    <property type="entry name" value="DUF8054_M"/>
    <property type="match status" value="1"/>
</dbReference>
<evidence type="ECO:0000259" key="4">
    <source>
        <dbReference type="Pfam" id="PF26238"/>
    </source>
</evidence>
<keyword evidence="1" id="KW-1133">Transmembrane helix</keyword>
<dbReference type="InterPro" id="IPR058775">
    <property type="entry name" value="DUF8054_M"/>
</dbReference>
<keyword evidence="1" id="KW-0812">Transmembrane</keyword>
<evidence type="ECO:0000259" key="3">
    <source>
        <dbReference type="Pfam" id="PF26237"/>
    </source>
</evidence>
<feature type="domain" description="DUF8054" evidence="2">
    <location>
        <begin position="4"/>
        <end position="83"/>
    </location>
</feature>
<feature type="domain" description="DUF8054" evidence="4">
    <location>
        <begin position="107"/>
        <end position="213"/>
    </location>
</feature>
<dbReference type="Pfam" id="PF26237">
    <property type="entry name" value="DUF8054_C"/>
    <property type="match status" value="1"/>
</dbReference>
<organism evidence="5 6">
    <name type="scientific">Haloferax namakaokahaiae</name>
    <dbReference type="NCBI Taxonomy" id="1748331"/>
    <lineage>
        <taxon>Archaea</taxon>
        <taxon>Methanobacteriati</taxon>
        <taxon>Methanobacteriota</taxon>
        <taxon>Stenosarchaea group</taxon>
        <taxon>Halobacteria</taxon>
        <taxon>Halobacteriales</taxon>
        <taxon>Haloferacaceae</taxon>
        <taxon>Haloferax</taxon>
    </lineage>
</organism>
<gene>
    <name evidence="5" type="ORF">ACFQJC_01235</name>
</gene>
<sequence length="263" mass="28048">MSLVDSLKRPEYTGQNRCLPCTVVNSVIVLVVALALGIFSPFVGLVVLVGGALAVYLRGYVVPGTPEFAPQLVAAVGLSHVFGHDDEGELRESESLTADVNPEVMLSTLLDAGVLYEEEDGLYLADHVREDWEETMATLRKADDEELADTVSTAVPFDAEVSPQFDGIGIDGPDMSVWMSRAQAIADVATIFALSEQGVPASIRLAATEPMRMFVEVCPDCGGPVEETTVRNCCGGTAGLYDSPEHAVLACSECDAVVYELDE</sequence>
<evidence type="ECO:0000259" key="2">
    <source>
        <dbReference type="Pfam" id="PF26236"/>
    </source>
</evidence>
<name>A0ABD5ZAW8_9EURY</name>
<keyword evidence="1" id="KW-0472">Membrane</keyword>
<dbReference type="InterPro" id="IPR058675">
    <property type="entry name" value="DUF8054_C"/>
</dbReference>
<dbReference type="Pfam" id="PF26236">
    <property type="entry name" value="DUF8054_N"/>
    <property type="match status" value="1"/>
</dbReference>
<evidence type="ECO:0000313" key="6">
    <source>
        <dbReference type="Proteomes" id="UP001596481"/>
    </source>
</evidence>
<evidence type="ECO:0000313" key="5">
    <source>
        <dbReference type="EMBL" id="MFC7202122.1"/>
    </source>
</evidence>
<dbReference type="RefSeq" id="WP_390221428.1">
    <property type="nucleotide sequence ID" value="NZ_JBHTAA010000001.1"/>
</dbReference>
<dbReference type="InterPro" id="IPR058674">
    <property type="entry name" value="DUF8054_N"/>
</dbReference>
<keyword evidence="6" id="KW-1185">Reference proteome</keyword>
<protein>
    <submittedName>
        <fullName evidence="5">Uncharacterized protein</fullName>
    </submittedName>
</protein>
<dbReference type="Proteomes" id="UP001596481">
    <property type="component" value="Unassembled WGS sequence"/>
</dbReference>
<feature type="transmembrane region" description="Helical" evidence="1">
    <location>
        <begin position="27"/>
        <end position="57"/>
    </location>
</feature>
<accession>A0ABD5ZAW8</accession>
<proteinExistence type="predicted"/>
<comment type="caution">
    <text evidence="5">The sequence shown here is derived from an EMBL/GenBank/DDBJ whole genome shotgun (WGS) entry which is preliminary data.</text>
</comment>
<dbReference type="AlphaFoldDB" id="A0ABD5ZAW8"/>
<evidence type="ECO:0000256" key="1">
    <source>
        <dbReference type="SAM" id="Phobius"/>
    </source>
</evidence>